<dbReference type="Proteomes" id="UP001302329">
    <property type="component" value="Unassembled WGS sequence"/>
</dbReference>
<comment type="caution">
    <text evidence="2">The sequence shown here is derived from an EMBL/GenBank/DDBJ whole genome shotgun (WGS) entry which is preliminary data.</text>
</comment>
<reference evidence="2 3" key="1">
    <citation type="submission" date="2023-12" db="EMBL/GenBank/DDBJ databases">
        <title>Baltic Sea Cyanobacteria.</title>
        <authorList>
            <person name="Delbaje E."/>
            <person name="Fewer D.P."/>
            <person name="Shishido T.K."/>
        </authorList>
    </citation>
    <scope>NUCLEOTIDE SEQUENCE [LARGE SCALE GENOMIC DNA]</scope>
    <source>
        <strain evidence="2 3">UHCC 0281</strain>
    </source>
</reference>
<keyword evidence="1" id="KW-1133">Transmembrane helix</keyword>
<feature type="transmembrane region" description="Helical" evidence="1">
    <location>
        <begin position="15"/>
        <end position="35"/>
    </location>
</feature>
<protein>
    <submittedName>
        <fullName evidence="2">DUF3122 domain-containing protein</fullName>
    </submittedName>
</protein>
<evidence type="ECO:0000313" key="3">
    <source>
        <dbReference type="Proteomes" id="UP001302329"/>
    </source>
</evidence>
<dbReference type="Pfam" id="PF11320">
    <property type="entry name" value="DUF3122"/>
    <property type="match status" value="1"/>
</dbReference>
<evidence type="ECO:0000256" key="1">
    <source>
        <dbReference type="SAM" id="Phobius"/>
    </source>
</evidence>
<keyword evidence="3" id="KW-1185">Reference proteome</keyword>
<evidence type="ECO:0000313" key="2">
    <source>
        <dbReference type="EMBL" id="MEA5441218.1"/>
    </source>
</evidence>
<gene>
    <name evidence="2" type="ORF">VB739_01470</name>
</gene>
<keyword evidence="1" id="KW-0812">Transmembrane</keyword>
<keyword evidence="1" id="KW-0472">Membrane</keyword>
<accession>A0ABU5SRT4</accession>
<sequence>MSTAGRLVEACRRRWWQAGILGLIVVPLMGLVLAMTPAPALAKLHAHPDGNGTPVVRSLESLRDLDDQSWQVVAYREGPPGGPLRLRIVGYPGKVRLDHPTALEVRSGRLLWDLEDVTLSSAALAGDTRSAAAEFDLAPLLADLEQNRPLRLRLPRVFSELAVPPYVVAEWRSLPDAPAA</sequence>
<organism evidence="2 3">
    <name type="scientific">Cyanobium gracile UHCC 0281</name>
    <dbReference type="NCBI Taxonomy" id="3110309"/>
    <lineage>
        <taxon>Bacteria</taxon>
        <taxon>Bacillati</taxon>
        <taxon>Cyanobacteriota</taxon>
        <taxon>Cyanophyceae</taxon>
        <taxon>Synechococcales</taxon>
        <taxon>Prochlorococcaceae</taxon>
        <taxon>Cyanobium</taxon>
    </lineage>
</organism>
<name>A0ABU5SRT4_9CYAN</name>
<proteinExistence type="predicted"/>
<dbReference type="InterPro" id="IPR021469">
    <property type="entry name" value="DUF3122"/>
</dbReference>
<dbReference type="EMBL" id="JAYGHY010000003">
    <property type="protein sequence ID" value="MEA5441218.1"/>
    <property type="molecule type" value="Genomic_DNA"/>
</dbReference>